<keyword evidence="5 9" id="KW-0547">Nucleotide-binding</keyword>
<feature type="binding site" evidence="9">
    <location>
        <position position="80"/>
    </location>
    <ligand>
        <name>substrate</name>
    </ligand>
</feature>
<dbReference type="PANTHER" id="PTHR21060:SF21">
    <property type="entry name" value="ACETATE KINASE"/>
    <property type="match status" value="1"/>
</dbReference>
<keyword evidence="7 9" id="KW-0067">ATP-binding</keyword>
<dbReference type="PROSITE" id="PS01076">
    <property type="entry name" value="ACETATE_KINASE_2"/>
    <property type="match status" value="1"/>
</dbReference>
<feature type="binding site" evidence="9">
    <location>
        <begin position="312"/>
        <end position="316"/>
    </location>
    <ligand>
        <name>ATP</name>
        <dbReference type="ChEBI" id="CHEBI:30616"/>
    </ligand>
</feature>
<dbReference type="Proteomes" id="UP000309450">
    <property type="component" value="Unassembled WGS sequence"/>
</dbReference>
<dbReference type="GO" id="GO:0008776">
    <property type="term" value="F:acetate kinase activity"/>
    <property type="evidence" value="ECO:0007669"/>
    <property type="project" value="UniProtKB-UniRule"/>
</dbReference>
<name>A0A4S3MLH7_9RHOB</name>
<evidence type="ECO:0000256" key="7">
    <source>
        <dbReference type="ARBA" id="ARBA00022840"/>
    </source>
</evidence>
<comment type="subunit">
    <text evidence="9">Homodimer.</text>
</comment>
<dbReference type="GO" id="GO:0006083">
    <property type="term" value="P:acetate metabolic process"/>
    <property type="evidence" value="ECO:0007669"/>
    <property type="project" value="TreeGrafter"/>
</dbReference>
<evidence type="ECO:0000256" key="9">
    <source>
        <dbReference type="HAMAP-Rule" id="MF_00020"/>
    </source>
</evidence>
<accession>A0A4S3MLH7</accession>
<dbReference type="RefSeq" id="WP_136394964.1">
    <property type="nucleotide sequence ID" value="NZ_SSND01000003.1"/>
</dbReference>
<dbReference type="NCBIfam" id="TIGR00016">
    <property type="entry name" value="ackA"/>
    <property type="match status" value="1"/>
</dbReference>
<dbReference type="InterPro" id="IPR043129">
    <property type="entry name" value="ATPase_NBD"/>
</dbReference>
<keyword evidence="8 9" id="KW-0460">Magnesium</keyword>
<dbReference type="UniPathway" id="UPA00340">
    <property type="reaction ID" value="UER00458"/>
</dbReference>
<dbReference type="GO" id="GO:0005524">
    <property type="term" value="F:ATP binding"/>
    <property type="evidence" value="ECO:0007669"/>
    <property type="project" value="UniProtKB-KW"/>
</dbReference>
<dbReference type="InterPro" id="IPR004372">
    <property type="entry name" value="Ac/propionate_kinase"/>
</dbReference>
<evidence type="ECO:0000256" key="3">
    <source>
        <dbReference type="ARBA" id="ARBA00022679"/>
    </source>
</evidence>
<dbReference type="HAMAP" id="MF_00020">
    <property type="entry name" value="Acetate_kinase"/>
    <property type="match status" value="1"/>
</dbReference>
<feature type="binding site" evidence="9">
    <location>
        <position position="363"/>
    </location>
    <ligand>
        <name>Mg(2+)</name>
        <dbReference type="ChEBI" id="CHEBI:18420"/>
    </ligand>
</feature>
<feature type="site" description="Transition state stabilizer" evidence="9">
    <location>
        <position position="168"/>
    </location>
</feature>
<dbReference type="InterPro" id="IPR023865">
    <property type="entry name" value="Aliphatic_acid_kinase_CS"/>
</dbReference>
<feature type="site" description="Transition state stabilizer" evidence="9">
    <location>
        <position position="228"/>
    </location>
</feature>
<feature type="binding site" evidence="9">
    <location>
        <begin position="267"/>
        <end position="269"/>
    </location>
    <ligand>
        <name>ATP</name>
        <dbReference type="ChEBI" id="CHEBI:30616"/>
    </ligand>
</feature>
<sequence>MRILVVNAGSSSIKAMVFDEGLSALASVSVAEIGGKATIRAGGAAVPCAAPDHHAAMAAILQALAGQGIAPESLTAAAHRIVHGGAALVAPERVTPDLIARIEACIPIAPLHNPANLAGIRALQAIVPALPQYASFDTAFHATIPPVAHRYALPAAEEARGLRRYGFHGLSYASLVAHLPMLAEAPLPRRLLAFHLGNGASATAILDGRSVASTMGYSPLAGLVMGTRTGDIDGNAVLKMAEDHGIDGAARILNRESGLKALGGQSDMRALKAAGTAEAAFAIDHFCYWAARHGASLMAAMAGLDAIAFTGGIGENDADARRAIIGHLAFTGAELDPEANALGASAIHSATSSVAVWIVPAQEERQIAQEALGLIRKGPGRAEGDA</sequence>
<comment type="caution">
    <text evidence="11">The sequence shown here is derived from an EMBL/GenBank/DDBJ whole genome shotgun (WGS) entry which is preliminary data.</text>
</comment>
<evidence type="ECO:0000256" key="5">
    <source>
        <dbReference type="ARBA" id="ARBA00022741"/>
    </source>
</evidence>
<evidence type="ECO:0000256" key="1">
    <source>
        <dbReference type="ARBA" id="ARBA00008748"/>
    </source>
</evidence>
<dbReference type="Pfam" id="PF00871">
    <property type="entry name" value="Acetate_kinase"/>
    <property type="match status" value="1"/>
</dbReference>
<keyword evidence="12" id="KW-1185">Reference proteome</keyword>
<dbReference type="AlphaFoldDB" id="A0A4S3MLH7"/>
<organism evidence="11 12">
    <name type="scientific">Aliigemmobacter aestuarii</name>
    <dbReference type="NCBI Taxonomy" id="1445661"/>
    <lineage>
        <taxon>Bacteria</taxon>
        <taxon>Pseudomonadati</taxon>
        <taxon>Pseudomonadota</taxon>
        <taxon>Alphaproteobacteria</taxon>
        <taxon>Rhodobacterales</taxon>
        <taxon>Paracoccaceae</taxon>
        <taxon>Aliigemmobacter</taxon>
    </lineage>
</organism>
<comment type="catalytic activity">
    <reaction evidence="9">
        <text>acetate + ATP = acetyl phosphate + ADP</text>
        <dbReference type="Rhea" id="RHEA:11352"/>
        <dbReference type="ChEBI" id="CHEBI:22191"/>
        <dbReference type="ChEBI" id="CHEBI:30089"/>
        <dbReference type="ChEBI" id="CHEBI:30616"/>
        <dbReference type="ChEBI" id="CHEBI:456216"/>
        <dbReference type="EC" id="2.7.2.1"/>
    </reaction>
</comment>
<feature type="active site" description="Proton donor/acceptor" evidence="9">
    <location>
        <position position="137"/>
    </location>
</feature>
<dbReference type="SUPFAM" id="SSF53067">
    <property type="entry name" value="Actin-like ATPase domain"/>
    <property type="match status" value="2"/>
</dbReference>
<dbReference type="EMBL" id="SSND01000003">
    <property type="protein sequence ID" value="THD82937.1"/>
    <property type="molecule type" value="Genomic_DNA"/>
</dbReference>
<dbReference type="InterPro" id="IPR000890">
    <property type="entry name" value="Aliphatic_acid_kin_short-chain"/>
</dbReference>
<evidence type="ECO:0000256" key="4">
    <source>
        <dbReference type="ARBA" id="ARBA00022723"/>
    </source>
</evidence>
<feature type="binding site" evidence="9">
    <location>
        <position position="7"/>
    </location>
    <ligand>
        <name>Mg(2+)</name>
        <dbReference type="ChEBI" id="CHEBI:18420"/>
    </ligand>
</feature>
<dbReference type="PRINTS" id="PR00471">
    <property type="entry name" value="ACETATEKNASE"/>
</dbReference>
<dbReference type="OrthoDB" id="9802453at2"/>
<evidence type="ECO:0000256" key="6">
    <source>
        <dbReference type="ARBA" id="ARBA00022777"/>
    </source>
</evidence>
<evidence type="ECO:0000256" key="10">
    <source>
        <dbReference type="RuleBase" id="RU003835"/>
    </source>
</evidence>
<dbReference type="PANTHER" id="PTHR21060">
    <property type="entry name" value="ACETATE KINASE"/>
    <property type="match status" value="1"/>
</dbReference>
<reference evidence="11 12" key="1">
    <citation type="submission" date="2019-04" db="EMBL/GenBank/DDBJ databases">
        <title>Draft genome sequence of Gemmobacter aestuarii sp. nov.</title>
        <authorList>
            <person name="Hameed A."/>
            <person name="Lin S.-Y."/>
            <person name="Shahina M."/>
            <person name="Lai W.-A."/>
            <person name="Young C.-C."/>
        </authorList>
    </citation>
    <scope>NUCLEOTIDE SEQUENCE [LARGE SCALE GENOMIC DNA]</scope>
    <source>
        <strain evidence="11 12">CC-PW-75</strain>
    </source>
</reference>
<evidence type="ECO:0000313" key="11">
    <source>
        <dbReference type="EMBL" id="THD82937.1"/>
    </source>
</evidence>
<comment type="function">
    <text evidence="9">Catalyzes the formation of acetyl phosphate from acetate and ATP. Can also catalyze the reverse reaction.</text>
</comment>
<feature type="binding site" evidence="9">
    <location>
        <position position="14"/>
    </location>
    <ligand>
        <name>ATP</name>
        <dbReference type="ChEBI" id="CHEBI:30616"/>
    </ligand>
</feature>
<evidence type="ECO:0000313" key="12">
    <source>
        <dbReference type="Proteomes" id="UP000309450"/>
    </source>
</evidence>
<keyword evidence="3 9" id="KW-0808">Transferase</keyword>
<evidence type="ECO:0000256" key="2">
    <source>
        <dbReference type="ARBA" id="ARBA00022490"/>
    </source>
</evidence>
<dbReference type="GO" id="GO:0000287">
    <property type="term" value="F:magnesium ion binding"/>
    <property type="evidence" value="ECO:0007669"/>
    <property type="project" value="UniProtKB-UniRule"/>
</dbReference>
<dbReference type="GO" id="GO:0005829">
    <property type="term" value="C:cytosol"/>
    <property type="evidence" value="ECO:0007669"/>
    <property type="project" value="TreeGrafter"/>
</dbReference>
<comment type="pathway">
    <text evidence="9">Metabolic intermediate biosynthesis; acetyl-CoA biosynthesis; acetyl-CoA from acetate: step 1/2.</text>
</comment>
<keyword evidence="6 9" id="KW-0418">Kinase</keyword>
<dbReference type="PIRSF" id="PIRSF000722">
    <property type="entry name" value="Acetate_prop_kin"/>
    <property type="match status" value="1"/>
</dbReference>
<keyword evidence="4 9" id="KW-0479">Metal-binding</keyword>
<protein>
    <recommendedName>
        <fullName evidence="9">Acetate kinase</fullName>
        <ecNumber evidence="9">2.7.2.1</ecNumber>
    </recommendedName>
    <alternativeName>
        <fullName evidence="9">Acetokinase</fullName>
    </alternativeName>
</protein>
<dbReference type="Gene3D" id="3.30.420.40">
    <property type="match status" value="2"/>
</dbReference>
<dbReference type="EC" id="2.7.2.1" evidence="9"/>
<proteinExistence type="inferred from homology"/>
<keyword evidence="2 9" id="KW-0963">Cytoplasm</keyword>
<comment type="cofactor">
    <cofactor evidence="9">
        <name>Mg(2+)</name>
        <dbReference type="ChEBI" id="CHEBI:18420"/>
    </cofactor>
    <cofactor evidence="9">
        <name>Mn(2+)</name>
        <dbReference type="ChEBI" id="CHEBI:29035"/>
    </cofactor>
    <text evidence="9">Mg(2+). Can also accept Mn(2+).</text>
</comment>
<feature type="binding site" evidence="9">
    <location>
        <begin position="195"/>
        <end position="199"/>
    </location>
    <ligand>
        <name>ATP</name>
        <dbReference type="ChEBI" id="CHEBI:30616"/>
    </ligand>
</feature>
<comment type="subcellular location">
    <subcellularLocation>
        <location evidence="9">Cytoplasm</location>
    </subcellularLocation>
</comment>
<dbReference type="PROSITE" id="PS01075">
    <property type="entry name" value="ACETATE_KINASE_1"/>
    <property type="match status" value="1"/>
</dbReference>
<gene>
    <name evidence="9" type="primary">ackA</name>
    <name evidence="11" type="ORF">E7811_12370</name>
</gene>
<dbReference type="GO" id="GO:0006085">
    <property type="term" value="P:acetyl-CoA biosynthetic process"/>
    <property type="evidence" value="ECO:0007669"/>
    <property type="project" value="UniProtKB-UniRule"/>
</dbReference>
<comment type="similarity">
    <text evidence="1 9 10">Belongs to the acetokinase family.</text>
</comment>
<evidence type="ECO:0000256" key="8">
    <source>
        <dbReference type="ARBA" id="ARBA00022842"/>
    </source>
</evidence>